<evidence type="ECO:0000256" key="1">
    <source>
        <dbReference type="SAM" id="SignalP"/>
    </source>
</evidence>
<comment type="caution">
    <text evidence="2">The sequence shown here is derived from an EMBL/GenBank/DDBJ whole genome shotgun (WGS) entry which is preliminary data.</text>
</comment>
<keyword evidence="1" id="KW-0732">Signal</keyword>
<dbReference type="EMBL" id="BSNK01000001">
    <property type="protein sequence ID" value="GLQ23319.1"/>
    <property type="molecule type" value="Genomic_DNA"/>
</dbReference>
<dbReference type="InterPro" id="IPR011990">
    <property type="entry name" value="TPR-like_helical_dom_sf"/>
</dbReference>
<evidence type="ECO:0008006" key="4">
    <source>
        <dbReference type="Google" id="ProtNLM"/>
    </source>
</evidence>
<reference evidence="2" key="2">
    <citation type="submission" date="2023-01" db="EMBL/GenBank/DDBJ databases">
        <title>Draft genome sequence of Algimonas ampicilliniresistens strain NBRC 108219.</title>
        <authorList>
            <person name="Sun Q."/>
            <person name="Mori K."/>
        </authorList>
    </citation>
    <scope>NUCLEOTIDE SEQUENCE</scope>
    <source>
        <strain evidence="2">NBRC 108219</strain>
    </source>
</reference>
<feature type="signal peptide" evidence="1">
    <location>
        <begin position="1"/>
        <end position="22"/>
    </location>
</feature>
<keyword evidence="3" id="KW-1185">Reference proteome</keyword>
<proteinExistence type="predicted"/>
<reference evidence="2" key="1">
    <citation type="journal article" date="2014" name="Int. J. Syst. Evol. Microbiol.">
        <title>Complete genome of a new Firmicutes species belonging to the dominant human colonic microbiota ('Ruminococcus bicirculans') reveals two chromosomes and a selective capacity to utilize plant glucans.</title>
        <authorList>
            <consortium name="NISC Comparative Sequencing Program"/>
            <person name="Wegmann U."/>
            <person name="Louis P."/>
            <person name="Goesmann A."/>
            <person name="Henrissat B."/>
            <person name="Duncan S.H."/>
            <person name="Flint H.J."/>
        </authorList>
    </citation>
    <scope>NUCLEOTIDE SEQUENCE</scope>
    <source>
        <strain evidence="2">NBRC 108219</strain>
    </source>
</reference>
<accession>A0ABQ5V8L3</accession>
<sequence length="213" mass="23404">MKLIFPIPVALLTFMAAAPVSANPFADISTYDRDAHSRTVTQCDLIAGHPSDPERVTPGVSQNEMDKPAAIAACHTALQADPDNPRLNYLLARAYGYSGLHAESDPYRIKALNAGYPQSLFVIGYIRIEGWDGRPADPCYGGELVRRSAHAGRFAGLVGFPHYVQTGTFNGCTDYPKINQDEILGFLDTAEERAEGYYQRILVKSLKVHFEAK</sequence>
<evidence type="ECO:0000313" key="3">
    <source>
        <dbReference type="Proteomes" id="UP001161391"/>
    </source>
</evidence>
<gene>
    <name evidence="2" type="ORF">GCM10007853_11930</name>
</gene>
<organism evidence="2 3">
    <name type="scientific">Algimonas ampicilliniresistens</name>
    <dbReference type="NCBI Taxonomy" id="1298735"/>
    <lineage>
        <taxon>Bacteria</taxon>
        <taxon>Pseudomonadati</taxon>
        <taxon>Pseudomonadota</taxon>
        <taxon>Alphaproteobacteria</taxon>
        <taxon>Maricaulales</taxon>
        <taxon>Robiginitomaculaceae</taxon>
        <taxon>Algimonas</taxon>
    </lineage>
</organism>
<evidence type="ECO:0000313" key="2">
    <source>
        <dbReference type="EMBL" id="GLQ23319.1"/>
    </source>
</evidence>
<dbReference type="Proteomes" id="UP001161391">
    <property type="component" value="Unassembled WGS sequence"/>
</dbReference>
<dbReference type="RefSeq" id="WP_284388618.1">
    <property type="nucleotide sequence ID" value="NZ_BSNK01000001.1"/>
</dbReference>
<dbReference type="Gene3D" id="1.25.40.10">
    <property type="entry name" value="Tetratricopeptide repeat domain"/>
    <property type="match status" value="1"/>
</dbReference>
<name>A0ABQ5V8L3_9PROT</name>
<dbReference type="SUPFAM" id="SSF81901">
    <property type="entry name" value="HCP-like"/>
    <property type="match status" value="1"/>
</dbReference>
<protein>
    <recommendedName>
        <fullName evidence="4">Tetratricopeptide repeat protein</fullName>
    </recommendedName>
</protein>
<feature type="chain" id="PRO_5045827686" description="Tetratricopeptide repeat protein" evidence="1">
    <location>
        <begin position="23"/>
        <end position="213"/>
    </location>
</feature>